<sequence>MTFFKQLEQLQEKNNSLVCPGFDPDMDKIPKHLLGDEDPIFSFCKGIVDTTIDLVCAYKPNIAFFEAYGIKGLESLKKTIDYVHELDGLVIIDAKRNDIGNTAKMYAKSMFDNLGSDALTINPYMGSDSVKPFLEYKDKGIFVLARTSNPGGADFQNLICDGKPLYETVVKKVLEWDENGNAGLVTGATFPEELGAIRKMAPGTTFLVPGIGSQGGDVEKTLKAGLREDGKGLVIVSARGIIYASSGEDFAEAAREATIQLRDEINKYRK</sequence>
<dbReference type="PANTHER" id="PTHR43375:SF1">
    <property type="entry name" value="OROTIDINE 5'-PHOSPHATE DECARBOXYLASE"/>
    <property type="match status" value="1"/>
</dbReference>
<gene>
    <name evidence="7" type="primary">pyrF</name>
    <name evidence="9" type="ORF">UU65_C0002G0258</name>
</gene>
<keyword evidence="3 7" id="KW-0210">Decarboxylase</keyword>
<dbReference type="SUPFAM" id="SSF51366">
    <property type="entry name" value="Ribulose-phoshate binding barrel"/>
    <property type="match status" value="1"/>
</dbReference>
<protein>
    <recommendedName>
        <fullName evidence="7">Orotidine 5'-phosphate decarboxylase</fullName>
        <ecNumber evidence="7">4.1.1.23</ecNumber>
    </recommendedName>
    <alternativeName>
        <fullName evidence="7">OMP decarboxylase</fullName>
        <shortName evidence="7">OMPDCase</shortName>
        <shortName evidence="7">OMPdecase</shortName>
    </alternativeName>
</protein>
<dbReference type="SMART" id="SM00934">
    <property type="entry name" value="OMPdecase"/>
    <property type="match status" value="1"/>
</dbReference>
<dbReference type="GO" id="GO:0004590">
    <property type="term" value="F:orotidine-5'-phosphate decarboxylase activity"/>
    <property type="evidence" value="ECO:0007669"/>
    <property type="project" value="UniProtKB-UniRule"/>
</dbReference>
<comment type="similarity">
    <text evidence="2 7">Belongs to the OMP decarboxylase family. Type 2 subfamily.</text>
</comment>
<dbReference type="HAMAP" id="MF_01215">
    <property type="entry name" value="OMPdecase_type2"/>
    <property type="match status" value="1"/>
</dbReference>
<dbReference type="InterPro" id="IPR011995">
    <property type="entry name" value="OMPdecase_type-2"/>
</dbReference>
<evidence type="ECO:0000313" key="10">
    <source>
        <dbReference type="Proteomes" id="UP000033869"/>
    </source>
</evidence>
<dbReference type="InterPro" id="IPR011060">
    <property type="entry name" value="RibuloseP-bd_barrel"/>
</dbReference>
<dbReference type="UniPathway" id="UPA00070">
    <property type="reaction ID" value="UER00120"/>
</dbReference>
<dbReference type="InterPro" id="IPR018089">
    <property type="entry name" value="OMPdecase_AS"/>
</dbReference>
<name>A0A0G0W920_UNCC2</name>
<keyword evidence="4 7" id="KW-0665">Pyrimidine biosynthesis</keyword>
<dbReference type="Pfam" id="PF00215">
    <property type="entry name" value="OMPdecase"/>
    <property type="match status" value="1"/>
</dbReference>
<evidence type="ECO:0000256" key="2">
    <source>
        <dbReference type="ARBA" id="ARBA00008847"/>
    </source>
</evidence>
<dbReference type="GO" id="GO:0006207">
    <property type="term" value="P:'de novo' pyrimidine nucleobase biosynthetic process"/>
    <property type="evidence" value="ECO:0007669"/>
    <property type="project" value="InterPro"/>
</dbReference>
<dbReference type="EMBL" id="LCBL01000002">
    <property type="protein sequence ID" value="KKS09480.1"/>
    <property type="molecule type" value="Genomic_DNA"/>
</dbReference>
<dbReference type="PANTHER" id="PTHR43375">
    <property type="entry name" value="OROTIDINE 5'-PHOSPHATE DECARBOXYLASE"/>
    <property type="match status" value="1"/>
</dbReference>
<dbReference type="NCBIfam" id="TIGR02127">
    <property type="entry name" value="pyrF_sub2"/>
    <property type="match status" value="1"/>
</dbReference>
<dbReference type="PATRIC" id="fig|1618344.3.peg.598"/>
<keyword evidence="5 7" id="KW-0456">Lyase</keyword>
<evidence type="ECO:0000256" key="3">
    <source>
        <dbReference type="ARBA" id="ARBA00022793"/>
    </source>
</evidence>
<comment type="caution">
    <text evidence="9">The sequence shown here is derived from an EMBL/GenBank/DDBJ whole genome shotgun (WGS) entry which is preliminary data.</text>
</comment>
<evidence type="ECO:0000256" key="5">
    <source>
        <dbReference type="ARBA" id="ARBA00023239"/>
    </source>
</evidence>
<dbReference type="Proteomes" id="UP000033869">
    <property type="component" value="Unassembled WGS sequence"/>
</dbReference>
<dbReference type="PROSITE" id="PS00156">
    <property type="entry name" value="OMPDECASE"/>
    <property type="match status" value="1"/>
</dbReference>
<dbReference type="AlphaFoldDB" id="A0A0G0W920"/>
<comment type="pathway">
    <text evidence="1 7">Pyrimidine metabolism; UMP biosynthesis via de novo pathway; UMP from orotate: step 2/2.</text>
</comment>
<evidence type="ECO:0000259" key="8">
    <source>
        <dbReference type="SMART" id="SM00934"/>
    </source>
</evidence>
<accession>A0A0G0W920</accession>
<comment type="catalytic activity">
    <reaction evidence="6 7">
        <text>orotidine 5'-phosphate + H(+) = UMP + CO2</text>
        <dbReference type="Rhea" id="RHEA:11596"/>
        <dbReference type="ChEBI" id="CHEBI:15378"/>
        <dbReference type="ChEBI" id="CHEBI:16526"/>
        <dbReference type="ChEBI" id="CHEBI:57538"/>
        <dbReference type="ChEBI" id="CHEBI:57865"/>
        <dbReference type="EC" id="4.1.1.23"/>
    </reaction>
</comment>
<evidence type="ECO:0000256" key="6">
    <source>
        <dbReference type="ARBA" id="ARBA00049157"/>
    </source>
</evidence>
<reference evidence="9 10" key="1">
    <citation type="journal article" date="2015" name="Nature">
        <title>rRNA introns, odd ribosomes, and small enigmatic genomes across a large radiation of phyla.</title>
        <authorList>
            <person name="Brown C.T."/>
            <person name="Hug L.A."/>
            <person name="Thomas B.C."/>
            <person name="Sharon I."/>
            <person name="Castelle C.J."/>
            <person name="Singh A."/>
            <person name="Wilkins M.J."/>
            <person name="Williams K.H."/>
            <person name="Banfield J.F."/>
        </authorList>
    </citation>
    <scope>NUCLEOTIDE SEQUENCE [LARGE SCALE GENOMIC DNA]</scope>
</reference>
<evidence type="ECO:0000256" key="4">
    <source>
        <dbReference type="ARBA" id="ARBA00022975"/>
    </source>
</evidence>
<dbReference type="Gene3D" id="3.20.20.70">
    <property type="entry name" value="Aldolase class I"/>
    <property type="match status" value="1"/>
</dbReference>
<feature type="active site" description="Proton donor" evidence="7">
    <location>
        <position position="95"/>
    </location>
</feature>
<evidence type="ECO:0000256" key="1">
    <source>
        <dbReference type="ARBA" id="ARBA00004861"/>
    </source>
</evidence>
<dbReference type="EC" id="4.1.1.23" evidence="7"/>
<proteinExistence type="inferred from homology"/>
<dbReference type="InterPro" id="IPR001754">
    <property type="entry name" value="OMPdeCOase_dom"/>
</dbReference>
<dbReference type="InterPro" id="IPR013785">
    <property type="entry name" value="Aldolase_TIM"/>
</dbReference>
<organism evidence="9 10">
    <name type="scientific">candidate division CPR2 bacterium GW2011_GWC1_41_48</name>
    <dbReference type="NCBI Taxonomy" id="1618344"/>
    <lineage>
        <taxon>Bacteria</taxon>
        <taxon>Bacteria division CPR2</taxon>
    </lineage>
</organism>
<evidence type="ECO:0000313" key="9">
    <source>
        <dbReference type="EMBL" id="KKS09480.1"/>
    </source>
</evidence>
<dbReference type="CDD" id="cd04725">
    <property type="entry name" value="OMP_decarboxylase_like"/>
    <property type="match status" value="1"/>
</dbReference>
<dbReference type="GO" id="GO:0044205">
    <property type="term" value="P:'de novo' UMP biosynthetic process"/>
    <property type="evidence" value="ECO:0007669"/>
    <property type="project" value="UniProtKB-UniRule"/>
</dbReference>
<evidence type="ECO:0000256" key="7">
    <source>
        <dbReference type="HAMAP-Rule" id="MF_01215"/>
    </source>
</evidence>
<feature type="domain" description="Orotidine 5'-phosphate decarboxylase" evidence="8">
    <location>
        <begin position="17"/>
        <end position="254"/>
    </location>
</feature>